<dbReference type="STRING" id="1121098.HMPREF1534_02220"/>
<dbReference type="Pfam" id="PF13715">
    <property type="entry name" value="CarbopepD_reg_2"/>
    <property type="match status" value="1"/>
</dbReference>
<dbReference type="OrthoDB" id="1489599at2"/>
<dbReference type="GeneID" id="60061838"/>
<name>U6RE25_9BACT</name>
<dbReference type="Proteomes" id="UP000017831">
    <property type="component" value="Unassembled WGS sequence"/>
</dbReference>
<keyword evidence="1" id="KW-0732">Signal</keyword>
<sequence length="518" mass="60070">MTKHIFPYQLCIFLFCWLTCMTTAVRAEGDVLNRIVYLSKSKGTVYVLLGMVSERTDFLFIYDSKVVDNERLVKIEKGSRTLRQAITEIVGIQDLELRVVGNHILINAPVKREYPMEQVVDTLAHFVLEGTLLDKKNGVPIVYATVGVEGTSIGSITNQAGEFRLHLADSLRRKSLVFSHVGYVAQKIDIPLLTAGQHFTLTLEPRIFPLQEVVIRVVHPIRLMREMLEKRMINYSQKPVYFTTFYREGVQYKQKFRSLTEAVFKIYKSPVQSLYAREQVKLLKMSRITDGLEQDTLIARMSGGIDACLQLDIINHLPDFLLADAHKDVYAYTSADVTIVGDHLVNVISFEQKKEVKEPLYCGELYIDSDNGALLQAQIRIHPRYMKQATDMVVQRQARRMKIVLQELTYTISYKPWNGTYYINHVRGDLHFKVKQKRQWLGSSSLHTWFEMVTCKIDTVGVTRFQRNERIPTRTVFADTHFKYDSDFWENFNVIPWEKQLVEVIEQLTSKIEKIEYE</sequence>
<dbReference type="InterPro" id="IPR008969">
    <property type="entry name" value="CarboxyPept-like_regulatory"/>
</dbReference>
<evidence type="ECO:0008006" key="4">
    <source>
        <dbReference type="Google" id="ProtNLM"/>
    </source>
</evidence>
<evidence type="ECO:0000256" key="1">
    <source>
        <dbReference type="SAM" id="SignalP"/>
    </source>
</evidence>
<dbReference type="eggNOG" id="COG1470">
    <property type="taxonomic scope" value="Bacteria"/>
</dbReference>
<proteinExistence type="predicted"/>
<protein>
    <recommendedName>
        <fullName evidence="4">Carboxypeptidase-like regulatory domain-containing protein</fullName>
    </recommendedName>
</protein>
<dbReference type="RefSeq" id="WP_005940913.1">
    <property type="nucleotide sequence ID" value="NZ_KB890358.1"/>
</dbReference>
<evidence type="ECO:0000313" key="3">
    <source>
        <dbReference type="Proteomes" id="UP000017831"/>
    </source>
</evidence>
<comment type="caution">
    <text evidence="2">The sequence shown here is derived from an EMBL/GenBank/DDBJ whole genome shotgun (WGS) entry which is preliminary data.</text>
</comment>
<gene>
    <name evidence="2" type="ORF">HMPREF1534_02220</name>
</gene>
<feature type="signal peptide" evidence="1">
    <location>
        <begin position="1"/>
        <end position="26"/>
    </location>
</feature>
<feature type="chain" id="PRO_5004676542" description="Carboxypeptidase-like regulatory domain-containing protein" evidence="1">
    <location>
        <begin position="27"/>
        <end position="518"/>
    </location>
</feature>
<dbReference type="PATRIC" id="fig|1121098.3.peg.2258"/>
<reference evidence="2 3" key="1">
    <citation type="submission" date="2013-04" db="EMBL/GenBank/DDBJ databases">
        <title>The Genome Sequence of Bacteroides massiliensis DSM 17679.</title>
        <authorList>
            <consortium name="The Broad Institute Genomics Platform"/>
            <person name="Earl A."/>
            <person name="Ward D."/>
            <person name="Feldgarden M."/>
            <person name="Gevers D."/>
            <person name="Martens E."/>
            <person name="Fenner L."/>
            <person name="Roux V."/>
            <person name="Mallet M.N."/>
            <person name="Raoult D."/>
            <person name="Walker B."/>
            <person name="Young S."/>
            <person name="Zeng Q."/>
            <person name="Gargeya S."/>
            <person name="Fitzgerald M."/>
            <person name="Haas B."/>
            <person name="Abouelleil A."/>
            <person name="Allen A.W."/>
            <person name="Alvarado L."/>
            <person name="Arachchi H.M."/>
            <person name="Berlin A.M."/>
            <person name="Chapman S.B."/>
            <person name="Gainer-Dewar J."/>
            <person name="Goldberg J."/>
            <person name="Griggs A."/>
            <person name="Gujja S."/>
            <person name="Hansen M."/>
            <person name="Howarth C."/>
            <person name="Imamovic A."/>
            <person name="Ireland A."/>
            <person name="Larimer J."/>
            <person name="McCowan C."/>
            <person name="Murphy C."/>
            <person name="Pearson M."/>
            <person name="Poon T.W."/>
            <person name="Priest M."/>
            <person name="Roberts A."/>
            <person name="Saif S."/>
            <person name="Shea T."/>
            <person name="Sisk P."/>
            <person name="Sykes S."/>
            <person name="Wortman J."/>
            <person name="Nusbaum C."/>
            <person name="Birren B."/>
        </authorList>
    </citation>
    <scope>NUCLEOTIDE SEQUENCE [LARGE SCALE GENOMIC DNA]</scope>
    <source>
        <strain evidence="3">B84634 / Timone 84634 / DSM 17679 / JCM 13223</strain>
    </source>
</reference>
<keyword evidence="3" id="KW-1185">Reference proteome</keyword>
<organism evidence="2 3">
    <name type="scientific">Phocaeicola massiliensis B84634 = Timone 84634 = DSM 17679 = JCM 13223</name>
    <dbReference type="NCBI Taxonomy" id="1121098"/>
    <lineage>
        <taxon>Bacteria</taxon>
        <taxon>Pseudomonadati</taxon>
        <taxon>Bacteroidota</taxon>
        <taxon>Bacteroidia</taxon>
        <taxon>Bacteroidales</taxon>
        <taxon>Bacteroidaceae</taxon>
        <taxon>Phocaeicola</taxon>
    </lineage>
</organism>
<dbReference type="HOGENOM" id="CLU_046816_0_0_10"/>
<dbReference type="EMBL" id="AQHY01000026">
    <property type="protein sequence ID" value="EOA54342.1"/>
    <property type="molecule type" value="Genomic_DNA"/>
</dbReference>
<accession>U6RE25</accession>
<dbReference type="AlphaFoldDB" id="U6RE25"/>
<dbReference type="SUPFAM" id="SSF49464">
    <property type="entry name" value="Carboxypeptidase regulatory domain-like"/>
    <property type="match status" value="1"/>
</dbReference>
<evidence type="ECO:0000313" key="2">
    <source>
        <dbReference type="EMBL" id="EOA54342.1"/>
    </source>
</evidence>